<comment type="similarity">
    <text evidence="1">Belongs to the ABC transporter superfamily.</text>
</comment>
<protein>
    <submittedName>
        <fullName evidence="7">High-affinity branched-chain amino acid transport ATP-binding protein LivF</fullName>
    </submittedName>
</protein>
<gene>
    <name evidence="7" type="primary">livF_7</name>
    <name evidence="7" type="ORF">ROLI_039610</name>
</gene>
<evidence type="ECO:0000256" key="4">
    <source>
        <dbReference type="ARBA" id="ARBA00022840"/>
    </source>
</evidence>
<evidence type="ECO:0000256" key="3">
    <source>
        <dbReference type="ARBA" id="ARBA00022741"/>
    </source>
</evidence>
<dbReference type="InterPro" id="IPR027417">
    <property type="entry name" value="P-loop_NTPase"/>
</dbReference>
<dbReference type="Pfam" id="PF00005">
    <property type="entry name" value="ABC_tran"/>
    <property type="match status" value="1"/>
</dbReference>
<dbReference type="InterPro" id="IPR003439">
    <property type="entry name" value="ABC_transporter-like_ATP-bd"/>
</dbReference>
<evidence type="ECO:0000313" key="8">
    <source>
        <dbReference type="Proteomes" id="UP001318682"/>
    </source>
</evidence>
<reference evidence="7 8" key="1">
    <citation type="submission" date="2015-07" db="EMBL/GenBank/DDBJ databases">
        <authorList>
            <person name="Voget S."/>
            <person name="Dogs M."/>
            <person name="Brinkhoff T.H."/>
            <person name="Daniel R."/>
        </authorList>
    </citation>
    <scope>NUCLEOTIDE SEQUENCE [LARGE SCALE GENOMIC DNA]</scope>
    <source>
        <strain evidence="7 8">B14</strain>
    </source>
</reference>
<dbReference type="PANTHER" id="PTHR43820:SF4">
    <property type="entry name" value="HIGH-AFFINITY BRANCHED-CHAIN AMINO ACID TRANSPORT ATP-BINDING PROTEIN LIVF"/>
    <property type="match status" value="1"/>
</dbReference>
<sequence>MRSCATPIWGRRWMPELALEVTDLVAGYVPDLPILHGVSLKVQRSAVTVIIGPNGAGKSTLIKAIAGLVPVSQGTIRQAGEDITHIRPDQMATHHIAYVPQSDNIFRNLTIGQNLDLALRRAKGEQAARRADLLAQFPALAGRLAEKAGALSGGQRQFLAVAMALATRPQLILMDEPSAGLAPKAVQEVLAQVRQLTQTGTTILLVEQNVTQALALADHCYILAEGRNQIDGKAADLLGDPVVADIYLGGKRMRAGA</sequence>
<proteinExistence type="inferred from homology"/>
<keyword evidence="4 7" id="KW-0067">ATP-binding</keyword>
<dbReference type="PROSITE" id="PS50893">
    <property type="entry name" value="ABC_TRANSPORTER_2"/>
    <property type="match status" value="1"/>
</dbReference>
<dbReference type="EMBL" id="CP143423">
    <property type="protein sequence ID" value="WVX50861.1"/>
    <property type="molecule type" value="Genomic_DNA"/>
</dbReference>
<dbReference type="SMART" id="SM00382">
    <property type="entry name" value="AAA"/>
    <property type="match status" value="1"/>
</dbReference>
<feature type="domain" description="ABC transporter" evidence="6">
    <location>
        <begin position="19"/>
        <end position="250"/>
    </location>
</feature>
<dbReference type="InterPro" id="IPR003593">
    <property type="entry name" value="AAA+_ATPase"/>
</dbReference>
<dbReference type="Proteomes" id="UP001318682">
    <property type="component" value="Chromosome"/>
</dbReference>
<dbReference type="CDD" id="cd03224">
    <property type="entry name" value="ABC_TM1139_LivF_branched"/>
    <property type="match status" value="1"/>
</dbReference>
<dbReference type="SUPFAM" id="SSF52540">
    <property type="entry name" value="P-loop containing nucleoside triphosphate hydrolases"/>
    <property type="match status" value="1"/>
</dbReference>
<name>A0ABZ2BZZ4_9RHOB</name>
<dbReference type="Gene3D" id="3.40.50.300">
    <property type="entry name" value="P-loop containing nucleotide triphosphate hydrolases"/>
    <property type="match status" value="1"/>
</dbReference>
<dbReference type="GO" id="GO:0005524">
    <property type="term" value="F:ATP binding"/>
    <property type="evidence" value="ECO:0007669"/>
    <property type="project" value="UniProtKB-KW"/>
</dbReference>
<evidence type="ECO:0000256" key="2">
    <source>
        <dbReference type="ARBA" id="ARBA00022448"/>
    </source>
</evidence>
<evidence type="ECO:0000259" key="6">
    <source>
        <dbReference type="PROSITE" id="PS50893"/>
    </source>
</evidence>
<keyword evidence="2" id="KW-0813">Transport</keyword>
<organism evidence="7 8">
    <name type="scientific">Roseobacter fucihabitans</name>
    <dbReference type="NCBI Taxonomy" id="1537242"/>
    <lineage>
        <taxon>Bacteria</taxon>
        <taxon>Pseudomonadati</taxon>
        <taxon>Pseudomonadota</taxon>
        <taxon>Alphaproteobacteria</taxon>
        <taxon>Rhodobacterales</taxon>
        <taxon>Roseobacteraceae</taxon>
        <taxon>Roseobacter</taxon>
    </lineage>
</organism>
<evidence type="ECO:0000256" key="1">
    <source>
        <dbReference type="ARBA" id="ARBA00005417"/>
    </source>
</evidence>
<evidence type="ECO:0000313" key="7">
    <source>
        <dbReference type="EMBL" id="WVX50861.1"/>
    </source>
</evidence>
<dbReference type="PANTHER" id="PTHR43820">
    <property type="entry name" value="HIGH-AFFINITY BRANCHED-CHAIN AMINO ACID TRANSPORT ATP-BINDING PROTEIN LIVF"/>
    <property type="match status" value="1"/>
</dbReference>
<dbReference type="InterPro" id="IPR052156">
    <property type="entry name" value="BCAA_Transport_ATP-bd_LivF"/>
</dbReference>
<reference evidence="8" key="2">
    <citation type="submission" date="2024-01" db="EMBL/GenBank/DDBJ databases">
        <title>Roseobacter fucihabitans sp. nov., isolated from the brown alga Fucus spiralis.</title>
        <authorList>
            <person name="Hahnke S."/>
            <person name="Berger M."/>
            <person name="Schlingloff A."/>
            <person name="Athale I."/>
            <person name="Neumann-Schaal M."/>
            <person name="Adenaya A."/>
            <person name="Poehlein A."/>
            <person name="Daniel R."/>
            <person name="Pertersen J."/>
            <person name="Brinkhoff T."/>
        </authorList>
    </citation>
    <scope>NUCLEOTIDE SEQUENCE [LARGE SCALE GENOMIC DNA]</scope>
    <source>
        <strain evidence="8">B14</strain>
    </source>
</reference>
<evidence type="ECO:0000256" key="5">
    <source>
        <dbReference type="ARBA" id="ARBA00022970"/>
    </source>
</evidence>
<accession>A0ABZ2BZZ4</accession>
<keyword evidence="3" id="KW-0547">Nucleotide-binding</keyword>
<keyword evidence="8" id="KW-1185">Reference proteome</keyword>
<keyword evidence="5" id="KW-0029">Amino-acid transport</keyword>